<evidence type="ECO:0000256" key="8">
    <source>
        <dbReference type="PROSITE-ProRule" id="PRU00169"/>
    </source>
</evidence>
<evidence type="ECO:0000256" key="5">
    <source>
        <dbReference type="ARBA" id="ARBA00023015"/>
    </source>
</evidence>
<organism evidence="11 12">
    <name type="scientific">Paenibacillus nuruki</name>
    <dbReference type="NCBI Taxonomy" id="1886670"/>
    <lineage>
        <taxon>Bacteria</taxon>
        <taxon>Bacillati</taxon>
        <taxon>Bacillota</taxon>
        <taxon>Bacilli</taxon>
        <taxon>Bacillales</taxon>
        <taxon>Paenibacillaceae</taxon>
        <taxon>Paenibacillus</taxon>
    </lineage>
</organism>
<dbReference type="SMART" id="SM00448">
    <property type="entry name" value="REC"/>
    <property type="match status" value="1"/>
</dbReference>
<dbReference type="PANTHER" id="PTHR42713">
    <property type="entry name" value="HISTIDINE KINASE-RELATED"/>
    <property type="match status" value="1"/>
</dbReference>
<protein>
    <submittedName>
        <fullName evidence="11">Putative transcriptional regulatory protein YesN</fullName>
    </submittedName>
</protein>
<dbReference type="SUPFAM" id="SSF46689">
    <property type="entry name" value="Homeodomain-like"/>
    <property type="match status" value="1"/>
</dbReference>
<dbReference type="PROSITE" id="PS01124">
    <property type="entry name" value="HTH_ARAC_FAMILY_2"/>
    <property type="match status" value="1"/>
</dbReference>
<keyword evidence="7" id="KW-0804">Transcription</keyword>
<evidence type="ECO:0000313" key="12">
    <source>
        <dbReference type="Proteomes" id="UP000094578"/>
    </source>
</evidence>
<dbReference type="InterPro" id="IPR009057">
    <property type="entry name" value="Homeodomain-like_sf"/>
</dbReference>
<dbReference type="InterPro" id="IPR051552">
    <property type="entry name" value="HptR"/>
</dbReference>
<reference evidence="11 12" key="1">
    <citation type="submission" date="2016-08" db="EMBL/GenBank/DDBJ databases">
        <title>Genome sequencing of Paenibacillus sp. TI45-13ar, isolated from Korean traditional nuruk.</title>
        <authorList>
            <person name="Kim S.-J."/>
        </authorList>
    </citation>
    <scope>NUCLEOTIDE SEQUENCE [LARGE SCALE GENOMIC DNA]</scope>
    <source>
        <strain evidence="11 12">TI45-13ar</strain>
    </source>
</reference>
<dbReference type="Gene3D" id="3.40.50.2300">
    <property type="match status" value="1"/>
</dbReference>
<dbReference type="PROSITE" id="PS50110">
    <property type="entry name" value="RESPONSE_REGULATORY"/>
    <property type="match status" value="1"/>
</dbReference>
<dbReference type="InterPro" id="IPR011006">
    <property type="entry name" value="CheY-like_superfamily"/>
</dbReference>
<proteinExistence type="predicted"/>
<name>A0A1E3L1U9_9BACL</name>
<dbReference type="Pfam" id="PF00072">
    <property type="entry name" value="Response_reg"/>
    <property type="match status" value="1"/>
</dbReference>
<keyword evidence="4" id="KW-0902">Two-component regulatory system</keyword>
<evidence type="ECO:0000256" key="6">
    <source>
        <dbReference type="ARBA" id="ARBA00023125"/>
    </source>
</evidence>
<dbReference type="GO" id="GO:0003700">
    <property type="term" value="F:DNA-binding transcription factor activity"/>
    <property type="evidence" value="ECO:0007669"/>
    <property type="project" value="InterPro"/>
</dbReference>
<dbReference type="PANTHER" id="PTHR42713:SF3">
    <property type="entry name" value="TRANSCRIPTIONAL REGULATORY PROTEIN HPTR"/>
    <property type="match status" value="1"/>
</dbReference>
<dbReference type="SMART" id="SM00342">
    <property type="entry name" value="HTH_ARAC"/>
    <property type="match status" value="1"/>
</dbReference>
<keyword evidence="3 8" id="KW-0597">Phosphoprotein</keyword>
<dbReference type="CDD" id="cd17536">
    <property type="entry name" value="REC_YesN-like"/>
    <property type="match status" value="1"/>
</dbReference>
<dbReference type="RefSeq" id="WP_069328209.1">
    <property type="nucleotide sequence ID" value="NZ_MDER01000046.1"/>
</dbReference>
<dbReference type="InterPro" id="IPR001789">
    <property type="entry name" value="Sig_transdc_resp-reg_receiver"/>
</dbReference>
<dbReference type="EMBL" id="MDER01000046">
    <property type="protein sequence ID" value="ODP27777.1"/>
    <property type="molecule type" value="Genomic_DNA"/>
</dbReference>
<keyword evidence="6" id="KW-0238">DNA-binding</keyword>
<dbReference type="STRING" id="1886670.PTI45_02800"/>
<evidence type="ECO:0000256" key="1">
    <source>
        <dbReference type="ARBA" id="ARBA00004496"/>
    </source>
</evidence>
<gene>
    <name evidence="11" type="ORF">PTI45_02800</name>
</gene>
<keyword evidence="5" id="KW-0805">Transcription regulation</keyword>
<dbReference type="GO" id="GO:0000160">
    <property type="term" value="P:phosphorelay signal transduction system"/>
    <property type="evidence" value="ECO:0007669"/>
    <property type="project" value="UniProtKB-KW"/>
</dbReference>
<dbReference type="Gene3D" id="1.10.10.60">
    <property type="entry name" value="Homeodomain-like"/>
    <property type="match status" value="2"/>
</dbReference>
<dbReference type="InterPro" id="IPR020449">
    <property type="entry name" value="Tscrpt_reg_AraC-type_HTH"/>
</dbReference>
<dbReference type="AlphaFoldDB" id="A0A1E3L1U9"/>
<evidence type="ECO:0000256" key="7">
    <source>
        <dbReference type="ARBA" id="ARBA00023163"/>
    </source>
</evidence>
<keyword evidence="2" id="KW-0963">Cytoplasm</keyword>
<evidence type="ECO:0000256" key="2">
    <source>
        <dbReference type="ARBA" id="ARBA00022490"/>
    </source>
</evidence>
<dbReference type="PRINTS" id="PR00032">
    <property type="entry name" value="HTHARAC"/>
</dbReference>
<dbReference type="SUPFAM" id="SSF52172">
    <property type="entry name" value="CheY-like"/>
    <property type="match status" value="1"/>
</dbReference>
<evidence type="ECO:0000313" key="11">
    <source>
        <dbReference type="EMBL" id="ODP27777.1"/>
    </source>
</evidence>
<feature type="domain" description="HTH araC/xylS-type" evidence="9">
    <location>
        <begin position="338"/>
        <end position="437"/>
    </location>
</feature>
<comment type="caution">
    <text evidence="11">The sequence shown here is derived from an EMBL/GenBank/DDBJ whole genome shotgun (WGS) entry which is preliminary data.</text>
</comment>
<evidence type="ECO:0000256" key="3">
    <source>
        <dbReference type="ARBA" id="ARBA00022553"/>
    </source>
</evidence>
<accession>A0A1E3L1U9</accession>
<comment type="subcellular location">
    <subcellularLocation>
        <location evidence="1">Cytoplasm</location>
    </subcellularLocation>
</comment>
<feature type="domain" description="Response regulatory" evidence="10">
    <location>
        <begin position="3"/>
        <end position="120"/>
    </location>
</feature>
<dbReference type="GO" id="GO:0043565">
    <property type="term" value="F:sequence-specific DNA binding"/>
    <property type="evidence" value="ECO:0007669"/>
    <property type="project" value="InterPro"/>
</dbReference>
<dbReference type="GO" id="GO:0005737">
    <property type="term" value="C:cytoplasm"/>
    <property type="evidence" value="ECO:0007669"/>
    <property type="project" value="UniProtKB-SubCell"/>
</dbReference>
<evidence type="ECO:0000259" key="10">
    <source>
        <dbReference type="PROSITE" id="PS50110"/>
    </source>
</evidence>
<dbReference type="Proteomes" id="UP000094578">
    <property type="component" value="Unassembled WGS sequence"/>
</dbReference>
<sequence length="439" mass="51679">MYNILMIDDDWLTTEKLSQLLWHAGLNMSHIFSAHTFAQGLDYIREYEIDLLITDIEVAGLNGIDYMQQIKMIKPSIEIIVVSANNTFENAQTAIRLGVKNYLIKPLHQEQFLDSVREVLLHLNITRPAIEKVSVPQCNHFQMKRHTMQNHLKLNQLLAPQPHLPSDDSLYQSLGLYGPYYAMLKIRYQPLTSRQIDLTLEDQHLLNYAVMNIAVEIVHDQWNSITFETDDCEINIIIQWDEASYNQGWNDKIRQLNQLGQLLHTHIDQYLHIPNVIGISQILKGYSFIKQLNVQANRAVLWHTKYPDHYVFYYGNIHWKSDELEEHQSKNPYNLIVSQVKEYIEKYYGQKGLTIHDVAKKNHVSPNYLSYLFKKDTGFNLWEYVIKLRMEESRNLLLQTDLRRYEVAEKVGYESPEHFSKIFKKYYGISPSEFKQLQA</sequence>
<evidence type="ECO:0000256" key="4">
    <source>
        <dbReference type="ARBA" id="ARBA00023012"/>
    </source>
</evidence>
<dbReference type="InterPro" id="IPR018060">
    <property type="entry name" value="HTH_AraC"/>
</dbReference>
<dbReference type="Pfam" id="PF12833">
    <property type="entry name" value="HTH_18"/>
    <property type="match status" value="1"/>
</dbReference>
<feature type="modified residue" description="4-aspartylphosphate" evidence="8">
    <location>
        <position position="55"/>
    </location>
</feature>
<keyword evidence="12" id="KW-1185">Reference proteome</keyword>
<evidence type="ECO:0000259" key="9">
    <source>
        <dbReference type="PROSITE" id="PS01124"/>
    </source>
</evidence>